<dbReference type="Pfam" id="PF07796">
    <property type="entry name" value="DUF1638"/>
    <property type="match status" value="1"/>
</dbReference>
<reference evidence="2 3" key="1">
    <citation type="submission" date="2021-05" db="EMBL/GenBank/DDBJ databases">
        <title>Culturable bacteria isolated from Daya Bay.</title>
        <authorList>
            <person name="Zheng W."/>
            <person name="Yu S."/>
            <person name="Huang Y."/>
        </authorList>
    </citation>
    <scope>NUCLEOTIDE SEQUENCE [LARGE SCALE GENOMIC DNA]</scope>
    <source>
        <strain evidence="2 3">DP4N28-5</strain>
    </source>
</reference>
<dbReference type="RefSeq" id="WP_218392336.1">
    <property type="nucleotide sequence ID" value="NZ_JAHUZE010000002.1"/>
</dbReference>
<sequence length="208" mass="22528">MSLSDEALREEGLAADGNGRVLVIGCGALAREILAIRSTSGLDHVDVTCLPAILHNRPERIAPALEATINACRGRYETIFVAYADCGSGGAIAKICAKHGVEMLDGPHCYSFFEGTAAFSARDEVTAFYLTDFLARQFDAFVTRPLGLDRHPELRDAYFGNYEKLVYLAQTDDPHLDAKARAAAKKLGLAYERRETGYGDLAPAITAL</sequence>
<comment type="caution">
    <text evidence="2">The sequence shown here is derived from an EMBL/GenBank/DDBJ whole genome shotgun (WGS) entry which is preliminary data.</text>
</comment>
<evidence type="ECO:0000313" key="3">
    <source>
        <dbReference type="Proteomes" id="UP000756530"/>
    </source>
</evidence>
<protein>
    <submittedName>
        <fullName evidence="2">DUF1638 domain-containing protein</fullName>
    </submittedName>
</protein>
<name>A0ABS6T1W9_9RHOB</name>
<dbReference type="InterPro" id="IPR012437">
    <property type="entry name" value="DUF1638"/>
</dbReference>
<keyword evidence="3" id="KW-1185">Reference proteome</keyword>
<evidence type="ECO:0000259" key="1">
    <source>
        <dbReference type="Pfam" id="PF07796"/>
    </source>
</evidence>
<dbReference type="Proteomes" id="UP000756530">
    <property type="component" value="Unassembled WGS sequence"/>
</dbReference>
<accession>A0ABS6T1W9</accession>
<organism evidence="2 3">
    <name type="scientific">Maritimibacter dapengensis</name>
    <dbReference type="NCBI Taxonomy" id="2836868"/>
    <lineage>
        <taxon>Bacteria</taxon>
        <taxon>Pseudomonadati</taxon>
        <taxon>Pseudomonadota</taxon>
        <taxon>Alphaproteobacteria</taxon>
        <taxon>Rhodobacterales</taxon>
        <taxon>Roseobacteraceae</taxon>
        <taxon>Maritimibacter</taxon>
    </lineage>
</organism>
<dbReference type="EMBL" id="JAHUZE010000002">
    <property type="protein sequence ID" value="MBV7379190.1"/>
    <property type="molecule type" value="Genomic_DNA"/>
</dbReference>
<proteinExistence type="predicted"/>
<feature type="domain" description="DUF1638" evidence="1">
    <location>
        <begin position="49"/>
        <end position="202"/>
    </location>
</feature>
<gene>
    <name evidence="2" type="ORF">KJP28_09640</name>
</gene>
<evidence type="ECO:0000313" key="2">
    <source>
        <dbReference type="EMBL" id="MBV7379190.1"/>
    </source>
</evidence>